<accession>A0A1D1XR44</accession>
<dbReference type="InterPro" id="IPR018800">
    <property type="entry name" value="PRCC"/>
</dbReference>
<organism evidence="2">
    <name type="scientific">Anthurium amnicola</name>
    <dbReference type="NCBI Taxonomy" id="1678845"/>
    <lineage>
        <taxon>Eukaryota</taxon>
        <taxon>Viridiplantae</taxon>
        <taxon>Streptophyta</taxon>
        <taxon>Embryophyta</taxon>
        <taxon>Tracheophyta</taxon>
        <taxon>Spermatophyta</taxon>
        <taxon>Magnoliopsida</taxon>
        <taxon>Liliopsida</taxon>
        <taxon>Araceae</taxon>
        <taxon>Pothoideae</taxon>
        <taxon>Potheae</taxon>
        <taxon>Anthurium</taxon>
    </lineage>
</organism>
<feature type="compositionally biased region" description="Low complexity" evidence="1">
    <location>
        <begin position="89"/>
        <end position="107"/>
    </location>
</feature>
<feature type="region of interest" description="Disordered" evidence="1">
    <location>
        <begin position="16"/>
        <end position="118"/>
    </location>
</feature>
<gene>
    <name evidence="2" type="primary">PRCC_2</name>
    <name evidence="2" type="ORF">g.2679</name>
</gene>
<dbReference type="GO" id="GO:0005634">
    <property type="term" value="C:nucleus"/>
    <property type="evidence" value="ECO:0007669"/>
    <property type="project" value="TreeGrafter"/>
</dbReference>
<sequence length="356" mass="39533">FVSINSEMSLVADYGSDISSSEEENDIQNIELLPPKSKRNGPVKIVVDLPKPIKDDGDDSDNDQSSKKSKSSGSDLFALLPAPKRPVTKKQNSSINKSISTTSNLTTDKPTTVSTSFVPHTLTKRKSEAQKNSSLSQSFSKIKGKEVKIQSVENETKDKTESNNFTESFFPLGAEITNIIPNAIEDESSFNITTSSDKIKSPNIESNLATENYNVTNNYNYNYQWDAGASSYTEYPEYYYDESQLQRSEQAQPDDQIDDDVIQKLGGRRGKEGPIIIKEINAADQMADAWQAQMGELTKPGRSGSGGAHFKPTKGQKRKHNLMYLAYQAAAMENDLKEQFAANKKTKRETQAKYGF</sequence>
<dbReference type="PANTHER" id="PTHR13621:SF2">
    <property type="entry name" value="PROLINE-RICH PROTEIN PRCC"/>
    <property type="match status" value="1"/>
</dbReference>
<dbReference type="EMBL" id="GDJX01023109">
    <property type="protein sequence ID" value="JAT44827.1"/>
    <property type="molecule type" value="Transcribed_RNA"/>
</dbReference>
<reference evidence="2" key="1">
    <citation type="submission" date="2015-07" db="EMBL/GenBank/DDBJ databases">
        <title>Transcriptome Assembly of Anthurium amnicola.</title>
        <authorList>
            <person name="Suzuki J."/>
        </authorList>
    </citation>
    <scope>NUCLEOTIDE SEQUENCE</scope>
</reference>
<protein>
    <submittedName>
        <fullName evidence="2">Proline-rich protein PRCC</fullName>
    </submittedName>
</protein>
<proteinExistence type="predicted"/>
<dbReference type="PANTHER" id="PTHR13621">
    <property type="entry name" value="PROLINE-RICH PROTEIN PRCC"/>
    <property type="match status" value="1"/>
</dbReference>
<evidence type="ECO:0000313" key="2">
    <source>
        <dbReference type="EMBL" id="JAT44827.1"/>
    </source>
</evidence>
<feature type="non-terminal residue" evidence="2">
    <location>
        <position position="1"/>
    </location>
</feature>
<evidence type="ECO:0000256" key="1">
    <source>
        <dbReference type="SAM" id="MobiDB-lite"/>
    </source>
</evidence>
<dbReference type="AlphaFoldDB" id="A0A1D1XR44"/>
<feature type="compositionally biased region" description="Polar residues" evidence="1">
    <location>
        <begin position="108"/>
        <end position="118"/>
    </location>
</feature>
<name>A0A1D1XR44_9ARAE</name>
<dbReference type="Pfam" id="PF10253">
    <property type="entry name" value="PRCC"/>
    <property type="match status" value="1"/>
</dbReference>